<dbReference type="PANTHER" id="PTHR48041:SF89">
    <property type="entry name" value="FI03229P"/>
    <property type="match status" value="1"/>
</dbReference>
<feature type="compositionally biased region" description="Basic and acidic residues" evidence="7">
    <location>
        <begin position="13"/>
        <end position="25"/>
    </location>
</feature>
<comment type="similarity">
    <text evidence="2">Belongs to the ABC transporter superfamily. ABCG family. Eye pigment precursor importer (TC 3.A.1.204) subfamily.</text>
</comment>
<feature type="transmembrane region" description="Helical" evidence="8">
    <location>
        <begin position="698"/>
        <end position="719"/>
    </location>
</feature>
<feature type="region of interest" description="Disordered" evidence="7">
    <location>
        <begin position="125"/>
        <end position="192"/>
    </location>
</feature>
<evidence type="ECO:0000256" key="6">
    <source>
        <dbReference type="ARBA" id="ARBA00023136"/>
    </source>
</evidence>
<keyword evidence="6 8" id="KW-0472">Membrane</keyword>
<dbReference type="GO" id="GO:0016887">
    <property type="term" value="F:ATP hydrolysis activity"/>
    <property type="evidence" value="ECO:0007669"/>
    <property type="project" value="InterPro"/>
</dbReference>
<feature type="transmembrane region" description="Helical" evidence="8">
    <location>
        <begin position="739"/>
        <end position="760"/>
    </location>
</feature>
<feature type="transmembrane region" description="Helical" evidence="8">
    <location>
        <begin position="767"/>
        <end position="789"/>
    </location>
</feature>
<dbReference type="PROSITE" id="PS50893">
    <property type="entry name" value="ABC_TRANSPORTER_2"/>
    <property type="match status" value="1"/>
</dbReference>
<evidence type="ECO:0000256" key="1">
    <source>
        <dbReference type="ARBA" id="ARBA00004141"/>
    </source>
</evidence>
<dbReference type="InterPro" id="IPR003439">
    <property type="entry name" value="ABC_transporter-like_ATP-bd"/>
</dbReference>
<keyword evidence="4 8" id="KW-0812">Transmembrane</keyword>
<feature type="domain" description="ABC transporter" evidence="9">
    <location>
        <begin position="297"/>
        <end position="537"/>
    </location>
</feature>
<feature type="region of interest" description="Disordered" evidence="7">
    <location>
        <begin position="1"/>
        <end position="47"/>
    </location>
</feature>
<feature type="transmembrane region" description="Helical" evidence="8">
    <location>
        <begin position="660"/>
        <end position="677"/>
    </location>
</feature>
<evidence type="ECO:0000256" key="5">
    <source>
        <dbReference type="ARBA" id="ARBA00022989"/>
    </source>
</evidence>
<keyword evidence="11" id="KW-1185">Reference proteome</keyword>
<feature type="transmembrane region" description="Helical" evidence="8">
    <location>
        <begin position="596"/>
        <end position="614"/>
    </location>
</feature>
<dbReference type="Pfam" id="PF01061">
    <property type="entry name" value="ABC2_membrane"/>
    <property type="match status" value="1"/>
</dbReference>
<dbReference type="EMBL" id="CAJVCH010086328">
    <property type="protein sequence ID" value="CAG7722118.1"/>
    <property type="molecule type" value="Genomic_DNA"/>
</dbReference>
<keyword evidence="5 8" id="KW-1133">Transmembrane helix</keyword>
<dbReference type="GO" id="GO:0005524">
    <property type="term" value="F:ATP binding"/>
    <property type="evidence" value="ECO:0007669"/>
    <property type="project" value="InterPro"/>
</dbReference>
<evidence type="ECO:0000256" key="4">
    <source>
        <dbReference type="ARBA" id="ARBA00022692"/>
    </source>
</evidence>
<dbReference type="Proteomes" id="UP000708208">
    <property type="component" value="Unassembled WGS sequence"/>
</dbReference>
<comment type="subcellular location">
    <subcellularLocation>
        <location evidence="1">Membrane</location>
        <topology evidence="1">Multi-pass membrane protein</topology>
    </subcellularLocation>
</comment>
<evidence type="ECO:0000313" key="10">
    <source>
        <dbReference type="EMBL" id="CAG7722118.1"/>
    </source>
</evidence>
<dbReference type="AlphaFoldDB" id="A0A8J2NVP9"/>
<dbReference type="OrthoDB" id="66620at2759"/>
<keyword evidence="3" id="KW-0813">Transport</keyword>
<sequence>MHEMWEMQQPPQSDRKYVIPTHSEHSPSPLRRSHGLGGGMGTGGGTGAAEDLHAWSIYRQNLNSDFTDSALGSDERSPLPYGNFQLREQTVQSILRHPRLAPRSELGSNMYAYLKFGLPRVFPPNVSSPPGRHPMHKDASSGYDSADERNQSPHQTAGHARSRSRMTDRGLSSGHHHTNESVLRAGRARSETDLREGMVPNRFTSATNTTGGGRKLRGANSEANLMHEQMRPISKNGSQISLVSRQSRPGLLNGVNPGFMSHKGGVINGGHSVYGEGSVAGGLDADSHESYFKHPHLQVRGLCSEASGGGSRGRVLDGISFDLRGGEIMALMTTTAGEGTALLDILAGRRTHRKRIGGEFLLNGNPVSLTRLGSRVAYVRRDYRMHPDITVAQTMRFHALLRKPIRTTSAHDKNTRINVLLEELGLASVRHSLVEQLTSAERQRLAVGCQLLLDTDIVLLDQPTRGMDIFDTFFLVDYLRQWSTRARIILMTIHPPTFEIFSMFTKVALTSMGRLMFYGHRREMLPYFAFIEYPCPGFKNPSDYYLDLVTLDDLSAEALLESSQRIETLADSYRRKQEPLSEPGPPSALPPKVKEAGAFMQIWAIWMYTIVFTFPWNIVRWLVFMLTSAALSILVGAIYWNVRQGPNQDQNSVNDRIGQHWTLMGLTPWPVILMLAARDVANIKYVTRDNEERLYSKGAYLLAKTIIELPFLVSIFLAYMIPAYVMAGISTGTNEMINFYQFVGYMLLYMYALRICLLAFTHLFRGLVVGTTLASATALALSLSAGYLVHRRDLGEWCSWVKYISPISCLFQPIIRDEFDNFSRFSCPKNPTVNQDLIVVQVECGVKDGKSALEYISLPSYGPIWIPLLASTGFILVFYILSFVGYILRRHAPSIPPPEKP</sequence>
<dbReference type="Pfam" id="PF00005">
    <property type="entry name" value="ABC_tran"/>
    <property type="match status" value="1"/>
</dbReference>
<accession>A0A8J2NVP9</accession>
<evidence type="ECO:0000256" key="3">
    <source>
        <dbReference type="ARBA" id="ARBA00022448"/>
    </source>
</evidence>
<dbReference type="GO" id="GO:0140359">
    <property type="term" value="F:ABC-type transporter activity"/>
    <property type="evidence" value="ECO:0007669"/>
    <property type="project" value="InterPro"/>
</dbReference>
<dbReference type="InterPro" id="IPR013525">
    <property type="entry name" value="ABC2_TM"/>
</dbReference>
<evidence type="ECO:0000256" key="7">
    <source>
        <dbReference type="SAM" id="MobiDB-lite"/>
    </source>
</evidence>
<feature type="transmembrane region" description="Helical" evidence="8">
    <location>
        <begin position="864"/>
        <end position="888"/>
    </location>
</feature>
<evidence type="ECO:0000313" key="11">
    <source>
        <dbReference type="Proteomes" id="UP000708208"/>
    </source>
</evidence>
<gene>
    <name evidence="10" type="ORF">AFUS01_LOCUS11288</name>
</gene>
<proteinExistence type="inferred from homology"/>
<evidence type="ECO:0000256" key="2">
    <source>
        <dbReference type="ARBA" id="ARBA00005814"/>
    </source>
</evidence>
<evidence type="ECO:0000256" key="8">
    <source>
        <dbReference type="SAM" id="Phobius"/>
    </source>
</evidence>
<protein>
    <recommendedName>
        <fullName evidence="9">ABC transporter domain-containing protein</fullName>
    </recommendedName>
</protein>
<reference evidence="10" key="1">
    <citation type="submission" date="2021-06" db="EMBL/GenBank/DDBJ databases">
        <authorList>
            <person name="Hodson N. C."/>
            <person name="Mongue J. A."/>
            <person name="Jaron S. K."/>
        </authorList>
    </citation>
    <scope>NUCLEOTIDE SEQUENCE</scope>
</reference>
<name>A0A8J2NVP9_9HEXA</name>
<feature type="transmembrane region" description="Helical" evidence="8">
    <location>
        <begin position="621"/>
        <end position="640"/>
    </location>
</feature>
<organism evidence="10 11">
    <name type="scientific">Allacma fusca</name>
    <dbReference type="NCBI Taxonomy" id="39272"/>
    <lineage>
        <taxon>Eukaryota</taxon>
        <taxon>Metazoa</taxon>
        <taxon>Ecdysozoa</taxon>
        <taxon>Arthropoda</taxon>
        <taxon>Hexapoda</taxon>
        <taxon>Collembola</taxon>
        <taxon>Symphypleona</taxon>
        <taxon>Sminthuridae</taxon>
        <taxon>Allacma</taxon>
    </lineage>
</organism>
<dbReference type="GO" id="GO:0005886">
    <property type="term" value="C:plasma membrane"/>
    <property type="evidence" value="ECO:0007669"/>
    <property type="project" value="TreeGrafter"/>
</dbReference>
<dbReference type="InterPro" id="IPR050352">
    <property type="entry name" value="ABCG_transporters"/>
</dbReference>
<dbReference type="PANTHER" id="PTHR48041">
    <property type="entry name" value="ABC TRANSPORTER G FAMILY MEMBER 28"/>
    <property type="match status" value="1"/>
</dbReference>
<evidence type="ECO:0000259" key="9">
    <source>
        <dbReference type="PROSITE" id="PS50893"/>
    </source>
</evidence>
<feature type="compositionally biased region" description="Gly residues" evidence="7">
    <location>
        <begin position="35"/>
        <end position="47"/>
    </location>
</feature>
<comment type="caution">
    <text evidence="10">The sequence shown here is derived from an EMBL/GenBank/DDBJ whole genome shotgun (WGS) entry which is preliminary data.</text>
</comment>